<sequence>MNNSRQIPLTCSGHSRPVVQIQMSPFVENNKYYLISACKDGFPMLRDGSTGDWIGTFQGHKGAVWCAKLDMTTNLAVTGSADFTSKIWDAVNGNCIQTLPHSHIVRSADFNQTGNLIVTGGHEKILRIFDYNYSYTPIFQTQPLPTNIKSLIWDKYRNIIFSSGEDNVIRVWDPRSNIQISQIQASSNITNMELSLDYSTLSFTAGKKVEFWDPLRLTPIKDFTVDFDVSCVSMNPVYKSKFVVGAVNDLWVRSFDFETGEVQQLYKGHHGPVHSISHSPDGEIYATGSEDGTIRLWQTNPDTPYGLWQYSKEKESNSPSLLFEGQTEVIKS</sequence>
<dbReference type="GO" id="GO:0000387">
    <property type="term" value="P:spliceosomal snRNP assembly"/>
    <property type="evidence" value="ECO:0007669"/>
    <property type="project" value="TreeGrafter"/>
</dbReference>
<keyword evidence="3" id="KW-0677">Repeat</keyword>
<dbReference type="SUPFAM" id="SSF50978">
    <property type="entry name" value="WD40 repeat-like"/>
    <property type="match status" value="1"/>
</dbReference>
<dbReference type="PANTHER" id="PTHR19877:SF13">
    <property type="entry name" value="SERINE-THREONINE KINASE RECEPTOR-ASSOCIATED PROTEIN"/>
    <property type="match status" value="1"/>
</dbReference>
<evidence type="ECO:0000256" key="6">
    <source>
        <dbReference type="ARBA" id="ARBA00040390"/>
    </source>
</evidence>
<dbReference type="InterPro" id="IPR015943">
    <property type="entry name" value="WD40/YVTN_repeat-like_dom_sf"/>
</dbReference>
<evidence type="ECO:0000256" key="2">
    <source>
        <dbReference type="ARBA" id="ARBA00022664"/>
    </source>
</evidence>
<keyword evidence="8" id="KW-0675">Receptor</keyword>
<dbReference type="EMBL" id="KQ964483">
    <property type="protein sequence ID" value="KXN71117.1"/>
    <property type="molecule type" value="Genomic_DNA"/>
</dbReference>
<dbReference type="GO" id="GO:0016301">
    <property type="term" value="F:kinase activity"/>
    <property type="evidence" value="ECO:0007669"/>
    <property type="project" value="UniProtKB-KW"/>
</dbReference>
<dbReference type="InterPro" id="IPR036322">
    <property type="entry name" value="WD40_repeat_dom_sf"/>
</dbReference>
<keyword evidence="8" id="KW-0418">Kinase</keyword>
<evidence type="ECO:0000256" key="5">
    <source>
        <dbReference type="ARBA" id="ARBA00038394"/>
    </source>
</evidence>
<protein>
    <recommendedName>
        <fullName evidence="6">Serine-threonine kinase receptor-associated protein</fullName>
    </recommendedName>
</protein>
<dbReference type="SMART" id="SM00320">
    <property type="entry name" value="WD40"/>
    <property type="match status" value="5"/>
</dbReference>
<keyword evidence="9" id="KW-1185">Reference proteome</keyword>
<dbReference type="PANTHER" id="PTHR19877">
    <property type="entry name" value="EUKARYOTIC TRANSLATION INITIATION FACTOR 3 SUBUNIT I"/>
    <property type="match status" value="1"/>
</dbReference>
<keyword evidence="8" id="KW-0808">Transferase</keyword>
<feature type="repeat" description="WD" evidence="7">
    <location>
        <begin position="266"/>
        <end position="298"/>
    </location>
</feature>
<keyword evidence="2" id="KW-0507">mRNA processing</keyword>
<dbReference type="GO" id="GO:0032797">
    <property type="term" value="C:SMN complex"/>
    <property type="evidence" value="ECO:0007669"/>
    <property type="project" value="TreeGrafter"/>
</dbReference>
<dbReference type="PROSITE" id="PS50082">
    <property type="entry name" value="WD_REPEATS_2"/>
    <property type="match status" value="3"/>
</dbReference>
<keyword evidence="4" id="KW-0508">mRNA splicing</keyword>
<dbReference type="InterPro" id="IPR001680">
    <property type="entry name" value="WD40_rpt"/>
</dbReference>
<gene>
    <name evidence="8" type="ORF">CONCODRAFT_78510</name>
</gene>
<dbReference type="Proteomes" id="UP000070444">
    <property type="component" value="Unassembled WGS sequence"/>
</dbReference>
<dbReference type="PRINTS" id="PR00320">
    <property type="entry name" value="GPROTEINBRPT"/>
</dbReference>
<dbReference type="OMA" id="DGFYGLW"/>
<dbReference type="Pfam" id="PF00400">
    <property type="entry name" value="WD40"/>
    <property type="match status" value="4"/>
</dbReference>
<evidence type="ECO:0000256" key="1">
    <source>
        <dbReference type="ARBA" id="ARBA00022574"/>
    </source>
</evidence>
<evidence type="ECO:0000313" key="9">
    <source>
        <dbReference type="Proteomes" id="UP000070444"/>
    </source>
</evidence>
<dbReference type="CDD" id="cd00200">
    <property type="entry name" value="WD40"/>
    <property type="match status" value="1"/>
</dbReference>
<dbReference type="STRING" id="796925.A0A137P7W9"/>
<evidence type="ECO:0000256" key="4">
    <source>
        <dbReference type="ARBA" id="ARBA00023187"/>
    </source>
</evidence>
<evidence type="ECO:0000256" key="3">
    <source>
        <dbReference type="ARBA" id="ARBA00022737"/>
    </source>
</evidence>
<comment type="similarity">
    <text evidence="5">Belongs to the WD repeat STRAP family.</text>
</comment>
<dbReference type="AlphaFoldDB" id="A0A137P7W9"/>
<dbReference type="Gene3D" id="2.130.10.10">
    <property type="entry name" value="YVTN repeat-like/Quinoprotein amine dehydrogenase"/>
    <property type="match status" value="1"/>
</dbReference>
<evidence type="ECO:0000313" key="8">
    <source>
        <dbReference type="EMBL" id="KXN71117.1"/>
    </source>
</evidence>
<reference evidence="8 9" key="1">
    <citation type="journal article" date="2015" name="Genome Biol. Evol.">
        <title>Phylogenomic analyses indicate that early fungi evolved digesting cell walls of algal ancestors of land plants.</title>
        <authorList>
            <person name="Chang Y."/>
            <person name="Wang S."/>
            <person name="Sekimoto S."/>
            <person name="Aerts A.L."/>
            <person name="Choi C."/>
            <person name="Clum A."/>
            <person name="LaButti K.M."/>
            <person name="Lindquist E.A."/>
            <person name="Yee Ngan C."/>
            <person name="Ohm R.A."/>
            <person name="Salamov A.A."/>
            <person name="Grigoriev I.V."/>
            <person name="Spatafora J.W."/>
            <person name="Berbee M.L."/>
        </authorList>
    </citation>
    <scope>NUCLEOTIDE SEQUENCE [LARGE SCALE GENOMIC DNA]</scope>
    <source>
        <strain evidence="8 9">NRRL 28638</strain>
    </source>
</reference>
<dbReference type="GO" id="GO:0003723">
    <property type="term" value="F:RNA binding"/>
    <property type="evidence" value="ECO:0007669"/>
    <property type="project" value="TreeGrafter"/>
</dbReference>
<dbReference type="PROSITE" id="PS50294">
    <property type="entry name" value="WD_REPEATS_REGION"/>
    <property type="match status" value="2"/>
</dbReference>
<feature type="repeat" description="WD" evidence="7">
    <location>
        <begin position="148"/>
        <end position="182"/>
    </location>
</feature>
<keyword evidence="1 7" id="KW-0853">WD repeat</keyword>
<proteinExistence type="inferred from homology"/>
<accession>A0A137P7W9</accession>
<name>A0A137P7W9_CONC2</name>
<feature type="repeat" description="WD" evidence="7">
    <location>
        <begin position="57"/>
        <end position="98"/>
    </location>
</feature>
<evidence type="ECO:0000256" key="7">
    <source>
        <dbReference type="PROSITE-ProRule" id="PRU00221"/>
    </source>
</evidence>
<dbReference type="OrthoDB" id="408728at2759"/>
<dbReference type="InterPro" id="IPR020472">
    <property type="entry name" value="WD40_PAC1"/>
</dbReference>
<organism evidence="8 9">
    <name type="scientific">Conidiobolus coronatus (strain ATCC 28846 / CBS 209.66 / NRRL 28638)</name>
    <name type="common">Delacroixia coronata</name>
    <dbReference type="NCBI Taxonomy" id="796925"/>
    <lineage>
        <taxon>Eukaryota</taxon>
        <taxon>Fungi</taxon>
        <taxon>Fungi incertae sedis</taxon>
        <taxon>Zoopagomycota</taxon>
        <taxon>Entomophthoromycotina</taxon>
        <taxon>Entomophthoromycetes</taxon>
        <taxon>Entomophthorales</taxon>
        <taxon>Ancylistaceae</taxon>
        <taxon>Conidiobolus</taxon>
    </lineage>
</organism>